<dbReference type="GO" id="GO:0003723">
    <property type="term" value="F:RNA binding"/>
    <property type="evidence" value="ECO:0007669"/>
    <property type="project" value="UniProtKB-KW"/>
</dbReference>
<dbReference type="Proteomes" id="UP000285060">
    <property type="component" value="Unassembled WGS sequence"/>
</dbReference>
<dbReference type="VEuPathDB" id="FungiDB:H310_03255"/>
<keyword evidence="5" id="KW-0175">Coiled coil</keyword>
<evidence type="ECO:0000256" key="1">
    <source>
        <dbReference type="ARBA" id="ARBA00007265"/>
    </source>
</evidence>
<protein>
    <recommendedName>
        <fullName evidence="6">Poly A polymerase head domain-containing protein</fullName>
    </recommendedName>
</protein>
<dbReference type="GO" id="GO:0052927">
    <property type="term" value="F:CC tRNA cytidylyltransferase activity"/>
    <property type="evidence" value="ECO:0007669"/>
    <property type="project" value="TreeGrafter"/>
</dbReference>
<reference evidence="7 8" key="1">
    <citation type="submission" date="2018-08" db="EMBL/GenBank/DDBJ databases">
        <title>Aphanomyces genome sequencing and annotation.</title>
        <authorList>
            <person name="Minardi D."/>
            <person name="Oidtmann B."/>
            <person name="Van Der Giezen M."/>
            <person name="Studholme D.J."/>
        </authorList>
    </citation>
    <scope>NUCLEOTIDE SEQUENCE [LARGE SCALE GENOMIC DNA]</scope>
    <source>
        <strain evidence="7 8">NJM0002</strain>
    </source>
</reference>
<dbReference type="InterPro" id="IPR043519">
    <property type="entry name" value="NT_sf"/>
</dbReference>
<evidence type="ECO:0000256" key="3">
    <source>
        <dbReference type="ARBA" id="ARBA00022884"/>
    </source>
</evidence>
<keyword evidence="3 4" id="KW-0694">RNA-binding</keyword>
<evidence type="ECO:0000313" key="8">
    <source>
        <dbReference type="Proteomes" id="UP000285060"/>
    </source>
</evidence>
<gene>
    <name evidence="7" type="ORF">DYB32_008795</name>
</gene>
<feature type="coiled-coil region" evidence="5">
    <location>
        <begin position="546"/>
        <end position="573"/>
    </location>
</feature>
<dbReference type="VEuPathDB" id="FungiDB:H310_03256"/>
<proteinExistence type="inferred from homology"/>
<dbReference type="Gene3D" id="1.10.3090.10">
    <property type="entry name" value="cca-adding enzyme, domain 2"/>
    <property type="match status" value="1"/>
</dbReference>
<keyword evidence="8" id="KW-1185">Reference proteome</keyword>
<evidence type="ECO:0000256" key="5">
    <source>
        <dbReference type="SAM" id="Coils"/>
    </source>
</evidence>
<dbReference type="Pfam" id="PF01743">
    <property type="entry name" value="PolyA_pol"/>
    <property type="match status" value="1"/>
</dbReference>
<dbReference type="GO" id="GO:0052929">
    <property type="term" value="F:ATP:3'-cytidine-cytidine-tRNA adenylyltransferase activity"/>
    <property type="evidence" value="ECO:0007669"/>
    <property type="project" value="TreeGrafter"/>
</dbReference>
<comment type="caution">
    <text evidence="7">The sequence shown here is derived from an EMBL/GenBank/DDBJ whole genome shotgun (WGS) entry which is preliminary data.</text>
</comment>
<dbReference type="Gene3D" id="3.30.460.10">
    <property type="entry name" value="Beta Polymerase, domain 2"/>
    <property type="match status" value="1"/>
</dbReference>
<dbReference type="GO" id="GO:0001680">
    <property type="term" value="P:tRNA 3'-terminal CCA addition"/>
    <property type="evidence" value="ECO:0007669"/>
    <property type="project" value="TreeGrafter"/>
</dbReference>
<dbReference type="SUPFAM" id="SSF81301">
    <property type="entry name" value="Nucleotidyltransferase"/>
    <property type="match status" value="1"/>
</dbReference>
<evidence type="ECO:0000256" key="2">
    <source>
        <dbReference type="ARBA" id="ARBA00022679"/>
    </source>
</evidence>
<organism evidence="7 8">
    <name type="scientific">Aphanomyces invadans</name>
    <dbReference type="NCBI Taxonomy" id="157072"/>
    <lineage>
        <taxon>Eukaryota</taxon>
        <taxon>Sar</taxon>
        <taxon>Stramenopiles</taxon>
        <taxon>Oomycota</taxon>
        <taxon>Saprolegniomycetes</taxon>
        <taxon>Saprolegniales</taxon>
        <taxon>Verrucalvaceae</taxon>
        <taxon>Aphanomyces</taxon>
    </lineage>
</organism>
<evidence type="ECO:0000259" key="6">
    <source>
        <dbReference type="Pfam" id="PF01743"/>
    </source>
</evidence>
<evidence type="ECO:0000256" key="4">
    <source>
        <dbReference type="RuleBase" id="RU003953"/>
    </source>
</evidence>
<name>A0A3R6YYN5_9STRA</name>
<keyword evidence="2 4" id="KW-0808">Transferase</keyword>
<dbReference type="EMBL" id="QUSY01001551">
    <property type="protein sequence ID" value="RHY24574.1"/>
    <property type="molecule type" value="Genomic_DNA"/>
</dbReference>
<accession>A0A3R6YYN5</accession>
<dbReference type="PANTHER" id="PTHR13734:SF5">
    <property type="entry name" value="CCA TRNA NUCLEOTIDYLTRANSFERASE, MITOCHONDRIAL"/>
    <property type="match status" value="1"/>
</dbReference>
<comment type="similarity">
    <text evidence="1 4">Belongs to the tRNA nucleotidyltransferase/poly(A) polymerase family.</text>
</comment>
<dbReference type="AlphaFoldDB" id="A0A3R6YYN5"/>
<feature type="domain" description="Poly A polymerase head" evidence="6">
    <location>
        <begin position="44"/>
        <end position="147"/>
    </location>
</feature>
<dbReference type="PANTHER" id="PTHR13734">
    <property type="entry name" value="TRNA-NUCLEOTIDYLTRANSFERASE"/>
    <property type="match status" value="1"/>
</dbReference>
<dbReference type="InterPro" id="IPR002646">
    <property type="entry name" value="PolA_pol_head_dom"/>
</dbReference>
<evidence type="ECO:0000313" key="7">
    <source>
        <dbReference type="EMBL" id="RHY24574.1"/>
    </source>
</evidence>
<dbReference type="SUPFAM" id="SSF81891">
    <property type="entry name" value="Poly A polymerase C-terminal region-like"/>
    <property type="match status" value="1"/>
</dbReference>
<sequence>MKRKFDAVMATNFPTAAIVLTDEEEKLFDFLLDVEKQNNCGLKLRVAGGWVRDKLLGRASDDIDIVLDKMTGAAFAALVNAYETDHGHKTHAVGIIKVLSISRHTHLLQPLDQANPDQSKHLETATMQLGSGWVDFVNLRAETKSRTLLATYKKGIAFLAVITCLLQGLSDLRHGVIRTPLDPRITFLDDPLRVLRAIRFASRFQFPLAPDLVEALEQPNIREALVKKVSRERVGKELAGMLTGSHANPVVAIQCLHQFHLLDVVFQIPEGPFYSFQPAHTAASPTKVSIPSNWTDKALASVQALHSLQLYRKDKVSDDTPSVETSSTTADGIELATEGRANRAKLEMLAAVLLPLAEYSVLHKKKHVPFAAKEADHVSLVALNQCRRFVAIANAPFDRVQVGLLVREVGALWTVCADMAYLVEVVLEGVDVSSAREKYAALSTYVTRDAALDNVWEMKPLLNGKEVMEALALTPGPAVKAMNDAVIAYQLKFPSATRDDVLTHLRFHQPLELRTLVDMARGASKAELEAEVEKLREYKVLTKLRMKQAAEKLASYRVQLEECQAAVESLKETVVSQHQTIEGHEKTIRALTDTVVLRAANNVLTRSVT</sequence>